<feature type="domain" description="Amidohydrolase-related" evidence="1">
    <location>
        <begin position="51"/>
        <end position="108"/>
    </location>
</feature>
<proteinExistence type="predicted"/>
<dbReference type="Pfam" id="PF01979">
    <property type="entry name" value="Amidohydro_1"/>
    <property type="match status" value="1"/>
</dbReference>
<reference evidence="2" key="2">
    <citation type="submission" date="2022-06" db="UniProtKB">
        <authorList>
            <consortium name="EnsemblMetazoa"/>
        </authorList>
    </citation>
    <scope>IDENTIFICATION</scope>
    <source>
        <strain evidence="2">DF5081</strain>
    </source>
</reference>
<dbReference type="AlphaFoldDB" id="A0A8R1EG61"/>
<sequence length="135" mass="15481">MNVRGKTINVKYAWIDGKIEENVSISVDLSGKIVGINRKMFDESVNLGNQVILPGFVNTHSHAFHRHLRGRSEIGKSAADTFWKWRDNMYGLVAEVTKEKIYEASLGILVDARAWRIPTYIQKEIKCLVFFLNKK</sequence>
<keyword evidence="3" id="KW-1185">Reference proteome</keyword>
<dbReference type="GO" id="GO:0016787">
    <property type="term" value="F:hydrolase activity"/>
    <property type="evidence" value="ECO:0007669"/>
    <property type="project" value="InterPro"/>
</dbReference>
<dbReference type="Gene3D" id="3.20.20.140">
    <property type="entry name" value="Metal-dependent hydrolases"/>
    <property type="match status" value="1"/>
</dbReference>
<name>A0A8R1EG61_CAEJA</name>
<protein>
    <submittedName>
        <fullName evidence="2">Amidohydro-rel domain-containing protein</fullName>
    </submittedName>
</protein>
<dbReference type="Proteomes" id="UP000005237">
    <property type="component" value="Unassembled WGS sequence"/>
</dbReference>
<dbReference type="SUPFAM" id="SSF51556">
    <property type="entry name" value="Metallo-dependent hydrolases"/>
    <property type="match status" value="1"/>
</dbReference>
<dbReference type="InterPro" id="IPR006680">
    <property type="entry name" value="Amidohydro-rel"/>
</dbReference>
<accession>A0A8R1EG61</accession>
<evidence type="ECO:0000313" key="2">
    <source>
        <dbReference type="EnsemblMetazoa" id="CJA35137.1"/>
    </source>
</evidence>
<organism evidence="2 3">
    <name type="scientific">Caenorhabditis japonica</name>
    <dbReference type="NCBI Taxonomy" id="281687"/>
    <lineage>
        <taxon>Eukaryota</taxon>
        <taxon>Metazoa</taxon>
        <taxon>Ecdysozoa</taxon>
        <taxon>Nematoda</taxon>
        <taxon>Chromadorea</taxon>
        <taxon>Rhabditida</taxon>
        <taxon>Rhabditina</taxon>
        <taxon>Rhabditomorpha</taxon>
        <taxon>Rhabditoidea</taxon>
        <taxon>Rhabditidae</taxon>
        <taxon>Peloderinae</taxon>
        <taxon>Caenorhabditis</taxon>
    </lineage>
</organism>
<dbReference type="EnsemblMetazoa" id="CJA35137.1">
    <property type="protein sequence ID" value="CJA35137.1"/>
    <property type="gene ID" value="WBGene00210984"/>
</dbReference>
<dbReference type="InterPro" id="IPR032466">
    <property type="entry name" value="Metal_Hydrolase"/>
</dbReference>
<evidence type="ECO:0000313" key="3">
    <source>
        <dbReference type="Proteomes" id="UP000005237"/>
    </source>
</evidence>
<evidence type="ECO:0000259" key="1">
    <source>
        <dbReference type="Pfam" id="PF01979"/>
    </source>
</evidence>
<reference evidence="3" key="1">
    <citation type="submission" date="2010-08" db="EMBL/GenBank/DDBJ databases">
        <authorList>
            <consortium name="Caenorhabditis japonica Sequencing Consortium"/>
            <person name="Wilson R.K."/>
        </authorList>
    </citation>
    <scope>NUCLEOTIDE SEQUENCE [LARGE SCALE GENOMIC DNA]</scope>
    <source>
        <strain evidence="3">DF5081</strain>
    </source>
</reference>